<name>F4C2L7_SPHS2</name>
<dbReference type="EMBL" id="CP002584">
    <property type="protein sequence ID" value="ADZ80476.1"/>
    <property type="molecule type" value="Genomic_DNA"/>
</dbReference>
<sequence>MRSSMNKDRVKEVWAPRLYLFWRWLRWFDSPWSELNGDSWLDPWGNAPLSAPSTPLKLARWGEDGEERGSN</sequence>
<dbReference type="HOGENOM" id="CLU_2737972_0_0_10"/>
<gene>
    <name evidence="2" type="ordered locus">Sph21_3942</name>
</gene>
<evidence type="ECO:0000256" key="1">
    <source>
        <dbReference type="SAM" id="MobiDB-lite"/>
    </source>
</evidence>
<feature type="compositionally biased region" description="Basic and acidic residues" evidence="1">
    <location>
        <begin position="60"/>
        <end position="71"/>
    </location>
</feature>
<evidence type="ECO:0000313" key="2">
    <source>
        <dbReference type="EMBL" id="ADZ80476.1"/>
    </source>
</evidence>
<organism evidence="2">
    <name type="scientific">Sphingobacterium sp. (strain 21)</name>
    <dbReference type="NCBI Taxonomy" id="743722"/>
    <lineage>
        <taxon>Bacteria</taxon>
        <taxon>Pseudomonadati</taxon>
        <taxon>Bacteroidota</taxon>
        <taxon>Sphingobacteriia</taxon>
        <taxon>Sphingobacteriales</taxon>
        <taxon>Sphingobacteriaceae</taxon>
        <taxon>Sphingobacterium</taxon>
    </lineage>
</organism>
<reference evidence="2" key="1">
    <citation type="submission" date="2011-03" db="EMBL/GenBank/DDBJ databases">
        <title>Complete sequence of Sphingobacterium sp. 21.</title>
        <authorList>
            <consortium name="US DOE Joint Genome Institute"/>
            <person name="Lucas S."/>
            <person name="Copeland A."/>
            <person name="Lapidus A."/>
            <person name="Cheng J.-F."/>
            <person name="Goodwin L."/>
            <person name="Pitluck S."/>
            <person name="Davenport K."/>
            <person name="Detter J.C."/>
            <person name="Han C."/>
            <person name="Tapia R."/>
            <person name="Land M."/>
            <person name="Hauser L."/>
            <person name="Kyrpides N."/>
            <person name="Ivanova N."/>
            <person name="Ovchinnikova G."/>
            <person name="Pagani I."/>
            <person name="Siebers A.K."/>
            <person name="Allgaier M."/>
            <person name="Thelen M.P."/>
            <person name="Hugenholtz P."/>
            <person name="Woyke T."/>
        </authorList>
    </citation>
    <scope>NUCLEOTIDE SEQUENCE</scope>
    <source>
        <strain evidence="2">21</strain>
    </source>
</reference>
<accession>F4C2L7</accession>
<dbReference type="KEGG" id="shg:Sph21_3942"/>
<dbReference type="AlphaFoldDB" id="F4C2L7"/>
<protein>
    <submittedName>
        <fullName evidence="2">Uncharacterized protein</fullName>
    </submittedName>
</protein>
<feature type="region of interest" description="Disordered" evidence="1">
    <location>
        <begin position="49"/>
        <end position="71"/>
    </location>
</feature>
<proteinExistence type="predicted"/>
<dbReference type="PATRIC" id="fig|743722.3.peg.4203"/>